<keyword evidence="1" id="KW-0732">Signal</keyword>
<gene>
    <name evidence="2" type="ORF">HOLleu_37370</name>
</gene>
<evidence type="ECO:0000313" key="3">
    <source>
        <dbReference type="Proteomes" id="UP001152320"/>
    </source>
</evidence>
<feature type="chain" id="PRO_5040140393" evidence="1">
    <location>
        <begin position="22"/>
        <end position="101"/>
    </location>
</feature>
<proteinExistence type="predicted"/>
<reference evidence="2" key="1">
    <citation type="submission" date="2021-10" db="EMBL/GenBank/DDBJ databases">
        <title>Tropical sea cucumber genome reveals ecological adaptation and Cuvierian tubules defense mechanism.</title>
        <authorList>
            <person name="Chen T."/>
        </authorList>
    </citation>
    <scope>NUCLEOTIDE SEQUENCE</scope>
    <source>
        <strain evidence="2">Nanhai2018</strain>
        <tissue evidence="2">Muscle</tissue>
    </source>
</reference>
<dbReference type="AlphaFoldDB" id="A0A9Q0YLS2"/>
<accession>A0A9Q0YLS2</accession>
<comment type="caution">
    <text evidence="2">The sequence shown here is derived from an EMBL/GenBank/DDBJ whole genome shotgun (WGS) entry which is preliminary data.</text>
</comment>
<protein>
    <submittedName>
        <fullName evidence="2">Uncharacterized protein</fullName>
    </submittedName>
</protein>
<name>A0A9Q0YLS2_HOLLE</name>
<dbReference type="EMBL" id="JAIZAY010000020">
    <property type="protein sequence ID" value="KAJ8022467.1"/>
    <property type="molecule type" value="Genomic_DNA"/>
</dbReference>
<feature type="signal peptide" evidence="1">
    <location>
        <begin position="1"/>
        <end position="21"/>
    </location>
</feature>
<organism evidence="2 3">
    <name type="scientific">Holothuria leucospilota</name>
    <name type="common">Black long sea cucumber</name>
    <name type="synonym">Mertensiothuria leucospilota</name>
    <dbReference type="NCBI Taxonomy" id="206669"/>
    <lineage>
        <taxon>Eukaryota</taxon>
        <taxon>Metazoa</taxon>
        <taxon>Echinodermata</taxon>
        <taxon>Eleutherozoa</taxon>
        <taxon>Echinozoa</taxon>
        <taxon>Holothuroidea</taxon>
        <taxon>Aspidochirotacea</taxon>
        <taxon>Aspidochirotida</taxon>
        <taxon>Holothuriidae</taxon>
        <taxon>Holothuria</taxon>
    </lineage>
</organism>
<keyword evidence="3" id="KW-1185">Reference proteome</keyword>
<dbReference type="Proteomes" id="UP001152320">
    <property type="component" value="Chromosome 20"/>
</dbReference>
<sequence>MRSFVFVLFVIISTLVAHVQGSYTCTNCNRKTGNELNLCVDRHCTCSDCSSLNGVKFLTCRDENSCPNARKRSWNQDKESLQQEKKYVSTMIEEVLSRLSE</sequence>
<evidence type="ECO:0000256" key="1">
    <source>
        <dbReference type="SAM" id="SignalP"/>
    </source>
</evidence>
<evidence type="ECO:0000313" key="2">
    <source>
        <dbReference type="EMBL" id="KAJ8022467.1"/>
    </source>
</evidence>